<dbReference type="Proteomes" id="UP000836387">
    <property type="component" value="Unassembled WGS sequence"/>
</dbReference>
<comment type="caution">
    <text evidence="1">The sequence shown here is derived from an EMBL/GenBank/DDBJ whole genome shotgun (WGS) entry which is preliminary data.</text>
</comment>
<evidence type="ECO:0000313" key="1">
    <source>
        <dbReference type="EMBL" id="CAG9945692.1"/>
    </source>
</evidence>
<protein>
    <submittedName>
        <fullName evidence="1">Uncharacterized protein</fullName>
    </submittedName>
</protein>
<reference evidence="1" key="2">
    <citation type="submission" date="2021-10" db="EMBL/GenBank/DDBJ databases">
        <authorList>
            <person name="Piombo E."/>
        </authorList>
    </citation>
    <scope>NUCLEOTIDE SEQUENCE</scope>
</reference>
<name>A0ACA9TYP7_BIOOC</name>
<dbReference type="EMBL" id="CADEHS020000009">
    <property type="protein sequence ID" value="CAG9945692.1"/>
    <property type="molecule type" value="Genomic_DNA"/>
</dbReference>
<sequence length="59" mass="6694">MKENTARGLEVYEFPNSNTYIAFGEARIEDIDATAKLIPNPNTSTKLEPIDTTSYSRIW</sequence>
<accession>A0ACA9TYP7</accession>
<keyword evidence="2" id="KW-1185">Reference proteome</keyword>
<reference evidence="1" key="1">
    <citation type="submission" date="2020-04" db="EMBL/GenBank/DDBJ databases">
        <authorList>
            <person name="Broberg M."/>
        </authorList>
    </citation>
    <scope>NUCLEOTIDE SEQUENCE</scope>
</reference>
<organism evidence="1 2">
    <name type="scientific">Clonostachys rosea f. rosea IK726</name>
    <dbReference type="NCBI Taxonomy" id="1349383"/>
    <lineage>
        <taxon>Eukaryota</taxon>
        <taxon>Fungi</taxon>
        <taxon>Dikarya</taxon>
        <taxon>Ascomycota</taxon>
        <taxon>Pezizomycotina</taxon>
        <taxon>Sordariomycetes</taxon>
        <taxon>Hypocreomycetidae</taxon>
        <taxon>Hypocreales</taxon>
        <taxon>Bionectriaceae</taxon>
        <taxon>Clonostachys</taxon>
    </lineage>
</organism>
<gene>
    <name evidence="1" type="ORF">CRV2_00012432</name>
</gene>
<proteinExistence type="predicted"/>
<evidence type="ECO:0000313" key="2">
    <source>
        <dbReference type="Proteomes" id="UP000836387"/>
    </source>
</evidence>